<comment type="similarity">
    <text evidence="5">Belongs to the DegT/DnrJ/EryC1 family. L-glutamine:2-deoxy-scyllo-inosose/scyllo-inosose aminotransferase subfamily.</text>
</comment>
<dbReference type="Pfam" id="PF01041">
    <property type="entry name" value="DegT_DnrJ_EryC1"/>
    <property type="match status" value="1"/>
</dbReference>
<evidence type="ECO:0000313" key="8">
    <source>
        <dbReference type="Proteomes" id="UP000442990"/>
    </source>
</evidence>
<keyword evidence="8" id="KW-1185">Reference proteome</keyword>
<keyword evidence="4 6" id="KW-0663">Pyridoxal phosphate</keyword>
<dbReference type="Gene3D" id="3.40.640.10">
    <property type="entry name" value="Type I PLP-dependent aspartate aminotransferase-like (Major domain)"/>
    <property type="match status" value="1"/>
</dbReference>
<dbReference type="Proteomes" id="UP000442990">
    <property type="component" value="Unassembled WGS sequence"/>
</dbReference>
<evidence type="ECO:0000256" key="6">
    <source>
        <dbReference type="RuleBase" id="RU004508"/>
    </source>
</evidence>
<dbReference type="RefSeq" id="WP_151467311.1">
    <property type="nucleotide sequence ID" value="NZ_WBKG01000001.1"/>
</dbReference>
<accession>A0A7J5DPP4</accession>
<dbReference type="InterPro" id="IPR015421">
    <property type="entry name" value="PyrdxlP-dep_Trfase_major"/>
</dbReference>
<keyword evidence="3 7" id="KW-0808">Transferase</keyword>
<organism evidence="7 8">
    <name type="scientific">Streptomyces triticiradicis</name>
    <dbReference type="NCBI Taxonomy" id="2651189"/>
    <lineage>
        <taxon>Bacteria</taxon>
        <taxon>Bacillati</taxon>
        <taxon>Actinomycetota</taxon>
        <taxon>Actinomycetes</taxon>
        <taxon>Kitasatosporales</taxon>
        <taxon>Streptomycetaceae</taxon>
        <taxon>Streptomyces</taxon>
    </lineage>
</organism>
<dbReference type="GO" id="GO:0000271">
    <property type="term" value="P:polysaccharide biosynthetic process"/>
    <property type="evidence" value="ECO:0007669"/>
    <property type="project" value="TreeGrafter"/>
</dbReference>
<keyword evidence="2 7" id="KW-0032">Aminotransferase</keyword>
<dbReference type="Gene3D" id="3.90.1150.10">
    <property type="entry name" value="Aspartate Aminotransferase, domain 1"/>
    <property type="match status" value="1"/>
</dbReference>
<evidence type="ECO:0000256" key="5">
    <source>
        <dbReference type="ARBA" id="ARBA00038398"/>
    </source>
</evidence>
<name>A0A7J5DPP4_9ACTN</name>
<comment type="caution">
    <text evidence="7">The sequence shown here is derived from an EMBL/GenBank/DDBJ whole genome shotgun (WGS) entry which is preliminary data.</text>
</comment>
<gene>
    <name evidence="7" type="ORF">F8144_02220</name>
</gene>
<dbReference type="InterPro" id="IPR000653">
    <property type="entry name" value="DegT/StrS_aminotransferase"/>
</dbReference>
<dbReference type="CDD" id="cd00616">
    <property type="entry name" value="AHBA_syn"/>
    <property type="match status" value="1"/>
</dbReference>
<evidence type="ECO:0000256" key="2">
    <source>
        <dbReference type="ARBA" id="ARBA00022576"/>
    </source>
</evidence>
<sequence length="424" mass="45539">MTGRLALAGGAPVWSGDWPGWPQLGPHTAERVAQVLNGERWAISGHWTGRPAIEVELAERFAEFVGARWCVPVDHGSSALITGLHALGIKPGDEVIVPGLTWVASASVVARTGAIPVLVDVDPDTLCIDPQAVEAAITPATVAVMAVHLYSAMADMDALRAIARRRSLALVEDAAQAYGSTWNGAGAGSLGDFGAFSAQQGKTLTAGEGGLLVTSDPGLRERAEMVRGDGRRYTLGPREVGRPELEELSLVQGWNMHISEVQSALLLDGLERLPEQNACRAAAAEVLDKALGAEGDLEPIKPYAANDRRAYYHYAIRLRPGAFAGRSAATVCRALSAELGFWVHTPYRPLNGHPLYDPRRLPGLADQDFAWKFDPARFELPVAHREAERTVLLHHPMLLGSPGHTQAVVDAFDKIRRLADQLPA</sequence>
<dbReference type="InterPro" id="IPR015424">
    <property type="entry name" value="PyrdxlP-dep_Trfase"/>
</dbReference>
<evidence type="ECO:0000256" key="3">
    <source>
        <dbReference type="ARBA" id="ARBA00022679"/>
    </source>
</evidence>
<evidence type="ECO:0000256" key="4">
    <source>
        <dbReference type="ARBA" id="ARBA00022898"/>
    </source>
</evidence>
<proteinExistence type="inferred from homology"/>
<dbReference type="AlphaFoldDB" id="A0A7J5DPP4"/>
<reference evidence="7 8" key="1">
    <citation type="submission" date="2019-09" db="EMBL/GenBank/DDBJ databases">
        <title>Isolation and identification of active actinomycetes.</title>
        <authorList>
            <person name="Yu Z."/>
            <person name="Han C."/>
            <person name="Yu B."/>
        </authorList>
    </citation>
    <scope>NUCLEOTIDE SEQUENCE [LARGE SCALE GENOMIC DNA]</scope>
    <source>
        <strain evidence="7 8">NEAU-H2</strain>
    </source>
</reference>
<dbReference type="EMBL" id="WBKG01000001">
    <property type="protein sequence ID" value="KAB1990757.1"/>
    <property type="molecule type" value="Genomic_DNA"/>
</dbReference>
<evidence type="ECO:0000256" key="1">
    <source>
        <dbReference type="ARBA" id="ARBA00001933"/>
    </source>
</evidence>
<dbReference type="GO" id="GO:0008483">
    <property type="term" value="F:transaminase activity"/>
    <property type="evidence" value="ECO:0007669"/>
    <property type="project" value="UniProtKB-KW"/>
</dbReference>
<evidence type="ECO:0000313" key="7">
    <source>
        <dbReference type="EMBL" id="KAB1990757.1"/>
    </source>
</evidence>
<dbReference type="PANTHER" id="PTHR30244:SF34">
    <property type="entry name" value="DTDP-4-AMINO-4,6-DIDEOXYGALACTOSE TRANSAMINASE"/>
    <property type="match status" value="1"/>
</dbReference>
<protein>
    <submittedName>
        <fullName evidence="7">DegT/DnrJ/EryC1/StrS family aminotransferase</fullName>
    </submittedName>
</protein>
<dbReference type="InterPro" id="IPR015422">
    <property type="entry name" value="PyrdxlP-dep_Trfase_small"/>
</dbReference>
<dbReference type="GO" id="GO:0030170">
    <property type="term" value="F:pyridoxal phosphate binding"/>
    <property type="evidence" value="ECO:0007669"/>
    <property type="project" value="TreeGrafter"/>
</dbReference>
<dbReference type="SUPFAM" id="SSF53383">
    <property type="entry name" value="PLP-dependent transferases"/>
    <property type="match status" value="1"/>
</dbReference>
<dbReference type="PANTHER" id="PTHR30244">
    <property type="entry name" value="TRANSAMINASE"/>
    <property type="match status" value="1"/>
</dbReference>
<comment type="cofactor">
    <cofactor evidence="1">
        <name>pyridoxal 5'-phosphate</name>
        <dbReference type="ChEBI" id="CHEBI:597326"/>
    </cofactor>
</comment>